<sequence length="68" mass="7981">MEDIREERIETGFERERGSTLRVGFQRKGIFQLEPEEVAANNLNKALAEYSEFTAEARQQLQKDDDIY</sequence>
<name>X1I8Q0_9ZZZZ</name>
<dbReference type="AlphaFoldDB" id="X1I8Q0"/>
<gene>
    <name evidence="1" type="ORF">S03H2_58877</name>
</gene>
<reference evidence="1" key="1">
    <citation type="journal article" date="2014" name="Front. Microbiol.">
        <title>High frequency of phylogenetically diverse reductive dehalogenase-homologous genes in deep subseafloor sedimentary metagenomes.</title>
        <authorList>
            <person name="Kawai M."/>
            <person name="Futagami T."/>
            <person name="Toyoda A."/>
            <person name="Takaki Y."/>
            <person name="Nishi S."/>
            <person name="Hori S."/>
            <person name="Arai W."/>
            <person name="Tsubouchi T."/>
            <person name="Morono Y."/>
            <person name="Uchiyama I."/>
            <person name="Ito T."/>
            <person name="Fujiyama A."/>
            <person name="Inagaki F."/>
            <person name="Takami H."/>
        </authorList>
    </citation>
    <scope>NUCLEOTIDE SEQUENCE</scope>
    <source>
        <strain evidence="1">Expedition CK06-06</strain>
    </source>
</reference>
<dbReference type="EMBL" id="BARU01037828">
    <property type="protein sequence ID" value="GAH78062.1"/>
    <property type="molecule type" value="Genomic_DNA"/>
</dbReference>
<accession>X1I8Q0</accession>
<comment type="caution">
    <text evidence="1">The sequence shown here is derived from an EMBL/GenBank/DDBJ whole genome shotgun (WGS) entry which is preliminary data.</text>
</comment>
<evidence type="ECO:0000313" key="1">
    <source>
        <dbReference type="EMBL" id="GAH78062.1"/>
    </source>
</evidence>
<proteinExistence type="predicted"/>
<organism evidence="1">
    <name type="scientific">marine sediment metagenome</name>
    <dbReference type="NCBI Taxonomy" id="412755"/>
    <lineage>
        <taxon>unclassified sequences</taxon>
        <taxon>metagenomes</taxon>
        <taxon>ecological metagenomes</taxon>
    </lineage>
</organism>
<protein>
    <submittedName>
        <fullName evidence="1">Uncharacterized protein</fullName>
    </submittedName>
</protein>